<feature type="region of interest" description="Disordered" evidence="1">
    <location>
        <begin position="62"/>
        <end position="99"/>
    </location>
</feature>
<protein>
    <submittedName>
        <fullName evidence="2">Uncharacterized protein</fullName>
    </submittedName>
</protein>
<evidence type="ECO:0000313" key="3">
    <source>
        <dbReference type="Proteomes" id="UP001055439"/>
    </source>
</evidence>
<proteinExistence type="predicted"/>
<gene>
    <name evidence="2" type="ORF">MUK42_26723</name>
</gene>
<evidence type="ECO:0000313" key="2">
    <source>
        <dbReference type="EMBL" id="URD88511.1"/>
    </source>
</evidence>
<dbReference type="AlphaFoldDB" id="A0A9E7F4K4"/>
<dbReference type="Proteomes" id="UP001055439">
    <property type="component" value="Chromosome 2"/>
</dbReference>
<evidence type="ECO:0000256" key="1">
    <source>
        <dbReference type="SAM" id="MobiDB-lite"/>
    </source>
</evidence>
<reference evidence="2" key="1">
    <citation type="submission" date="2022-05" db="EMBL/GenBank/DDBJ databases">
        <title>The Musa troglodytarum L. genome provides insights into the mechanism of non-climacteric behaviour and enrichment of carotenoids.</title>
        <authorList>
            <person name="Wang J."/>
        </authorList>
    </citation>
    <scope>NUCLEOTIDE SEQUENCE</scope>
    <source>
        <tissue evidence="2">Leaf</tissue>
    </source>
</reference>
<name>A0A9E7F4K4_9LILI</name>
<dbReference type="EMBL" id="CP097504">
    <property type="protein sequence ID" value="URD88511.1"/>
    <property type="molecule type" value="Genomic_DNA"/>
</dbReference>
<feature type="region of interest" description="Disordered" evidence="1">
    <location>
        <begin position="1"/>
        <end position="33"/>
    </location>
</feature>
<sequence length="239" mass="24800">MHVSTYKSPLAAENPRSRAAQHGGSATATARRFLGAAAPRRGFGASSLPAAGANADSISVSVSLARPGSRASTSRLRPSSPIRRPFRLPKPSPTPAPVASSVSVSAATAPAAVPAAAAAAASRAEPSPRPFPSLLAPPSLFRSSVLLGLGLRLLLFRRASSFSFCLIAERRARHWGPGSQLTPPEGPAARGHLFLDRRLPGLQSAIHCVASHDGAVLGGQCPGKATHSRDSEYWNDWLS</sequence>
<keyword evidence="3" id="KW-1185">Reference proteome</keyword>
<organism evidence="2 3">
    <name type="scientific">Musa troglodytarum</name>
    <name type="common">fe'i banana</name>
    <dbReference type="NCBI Taxonomy" id="320322"/>
    <lineage>
        <taxon>Eukaryota</taxon>
        <taxon>Viridiplantae</taxon>
        <taxon>Streptophyta</taxon>
        <taxon>Embryophyta</taxon>
        <taxon>Tracheophyta</taxon>
        <taxon>Spermatophyta</taxon>
        <taxon>Magnoliopsida</taxon>
        <taxon>Liliopsida</taxon>
        <taxon>Zingiberales</taxon>
        <taxon>Musaceae</taxon>
        <taxon>Musa</taxon>
    </lineage>
</organism>
<accession>A0A9E7F4K4</accession>
<feature type="compositionally biased region" description="Low complexity" evidence="1">
    <location>
        <begin position="72"/>
        <end position="83"/>
    </location>
</feature>